<feature type="non-terminal residue" evidence="1">
    <location>
        <position position="1"/>
    </location>
</feature>
<protein>
    <submittedName>
        <fullName evidence="1">Uncharacterized protein</fullName>
    </submittedName>
</protein>
<dbReference type="AlphaFoldDB" id="A0A1A8K4B2"/>
<accession>A0A1A8K4B2</accession>
<organism evidence="1">
    <name type="scientific">Nothobranchius kuhntae</name>
    <name type="common">Beira killifish</name>
    <dbReference type="NCBI Taxonomy" id="321403"/>
    <lineage>
        <taxon>Eukaryota</taxon>
        <taxon>Metazoa</taxon>
        <taxon>Chordata</taxon>
        <taxon>Craniata</taxon>
        <taxon>Vertebrata</taxon>
        <taxon>Euteleostomi</taxon>
        <taxon>Actinopterygii</taxon>
        <taxon>Neopterygii</taxon>
        <taxon>Teleostei</taxon>
        <taxon>Neoteleostei</taxon>
        <taxon>Acanthomorphata</taxon>
        <taxon>Ovalentaria</taxon>
        <taxon>Atherinomorphae</taxon>
        <taxon>Cyprinodontiformes</taxon>
        <taxon>Nothobranchiidae</taxon>
        <taxon>Nothobranchius</taxon>
    </lineage>
</organism>
<gene>
    <name evidence="1" type="primary">Nfu_g_1_005526</name>
</gene>
<name>A0A1A8K4B2_NOTKU</name>
<feature type="non-terminal residue" evidence="1">
    <location>
        <position position="40"/>
    </location>
</feature>
<evidence type="ECO:0000313" key="1">
    <source>
        <dbReference type="EMBL" id="SBR27062.1"/>
    </source>
</evidence>
<reference evidence="1" key="2">
    <citation type="submission" date="2016-06" db="EMBL/GenBank/DDBJ databases">
        <title>The genome of a short-lived fish provides insights into sex chromosome evolution and the genetic control of aging.</title>
        <authorList>
            <person name="Reichwald K."/>
            <person name="Felder M."/>
            <person name="Petzold A."/>
            <person name="Koch P."/>
            <person name="Groth M."/>
            <person name="Platzer M."/>
        </authorList>
    </citation>
    <scope>NUCLEOTIDE SEQUENCE</scope>
    <source>
        <tissue evidence="1">Brain</tissue>
    </source>
</reference>
<dbReference type="EMBL" id="HAEE01007042">
    <property type="protein sequence ID" value="SBR27062.1"/>
    <property type="molecule type" value="Transcribed_RNA"/>
</dbReference>
<proteinExistence type="predicted"/>
<sequence length="40" mass="4286">QEAEHSPQRLQTLSYVLSVILLSSVKSKGVSGEFANLGVL</sequence>
<reference evidence="1" key="1">
    <citation type="submission" date="2016-05" db="EMBL/GenBank/DDBJ databases">
        <authorList>
            <person name="Lavstsen T."/>
            <person name="Jespersen J.S."/>
        </authorList>
    </citation>
    <scope>NUCLEOTIDE SEQUENCE</scope>
    <source>
        <tissue evidence="1">Brain</tissue>
    </source>
</reference>